<gene>
    <name evidence="5" type="ORF">LIER_39864</name>
</gene>
<dbReference type="AlphaFoldDB" id="A0AAV3QL98"/>
<comment type="subcellular location">
    <subcellularLocation>
        <location evidence="1">Cytoplasm</location>
    </subcellularLocation>
</comment>
<dbReference type="Proteomes" id="UP001454036">
    <property type="component" value="Unassembled WGS sequence"/>
</dbReference>
<feature type="compositionally biased region" description="Basic and acidic residues" evidence="3">
    <location>
        <begin position="88"/>
        <end position="98"/>
    </location>
</feature>
<feature type="region of interest" description="Disordered" evidence="3">
    <location>
        <begin position="88"/>
        <end position="111"/>
    </location>
</feature>
<dbReference type="InterPro" id="IPR051105">
    <property type="entry name" value="WWC/KIBRA_Hippo_Reg"/>
</dbReference>
<evidence type="ECO:0000256" key="1">
    <source>
        <dbReference type="ARBA" id="ARBA00004496"/>
    </source>
</evidence>
<dbReference type="EMBL" id="BAABME010022033">
    <property type="protein sequence ID" value="GAA0164842.1"/>
    <property type="molecule type" value="Genomic_DNA"/>
</dbReference>
<name>A0AAV3QL98_LITER</name>
<dbReference type="SMART" id="SM00456">
    <property type="entry name" value="WW"/>
    <property type="match status" value="1"/>
</dbReference>
<protein>
    <recommendedName>
        <fullName evidence="4">WW domain-containing protein</fullName>
    </recommendedName>
</protein>
<dbReference type="InterPro" id="IPR001202">
    <property type="entry name" value="WW_dom"/>
</dbReference>
<evidence type="ECO:0000313" key="5">
    <source>
        <dbReference type="EMBL" id="GAA0164842.1"/>
    </source>
</evidence>
<dbReference type="PANTHER" id="PTHR14791">
    <property type="entry name" value="BOMB/KIRA PROTEINS"/>
    <property type="match status" value="1"/>
</dbReference>
<reference evidence="5 6" key="1">
    <citation type="submission" date="2024-01" db="EMBL/GenBank/DDBJ databases">
        <title>The complete chloroplast genome sequence of Lithospermum erythrorhizon: insights into the phylogenetic relationship among Boraginaceae species and the maternal lineages of purple gromwells.</title>
        <authorList>
            <person name="Okada T."/>
            <person name="Watanabe K."/>
        </authorList>
    </citation>
    <scope>NUCLEOTIDE SEQUENCE [LARGE SCALE GENOMIC DNA]</scope>
</reference>
<organism evidence="5 6">
    <name type="scientific">Lithospermum erythrorhizon</name>
    <name type="common">Purple gromwell</name>
    <name type="synonym">Lithospermum officinale var. erythrorhizon</name>
    <dbReference type="NCBI Taxonomy" id="34254"/>
    <lineage>
        <taxon>Eukaryota</taxon>
        <taxon>Viridiplantae</taxon>
        <taxon>Streptophyta</taxon>
        <taxon>Embryophyta</taxon>
        <taxon>Tracheophyta</taxon>
        <taxon>Spermatophyta</taxon>
        <taxon>Magnoliopsida</taxon>
        <taxon>eudicotyledons</taxon>
        <taxon>Gunneridae</taxon>
        <taxon>Pentapetalae</taxon>
        <taxon>asterids</taxon>
        <taxon>lamiids</taxon>
        <taxon>Boraginales</taxon>
        <taxon>Boraginaceae</taxon>
        <taxon>Boraginoideae</taxon>
        <taxon>Lithospermeae</taxon>
        <taxon>Lithospermum</taxon>
    </lineage>
</organism>
<dbReference type="PROSITE" id="PS50020">
    <property type="entry name" value="WW_DOMAIN_2"/>
    <property type="match status" value="1"/>
</dbReference>
<dbReference type="SUPFAM" id="SSF51045">
    <property type="entry name" value="WW domain"/>
    <property type="match status" value="1"/>
</dbReference>
<evidence type="ECO:0000259" key="4">
    <source>
        <dbReference type="PROSITE" id="PS50020"/>
    </source>
</evidence>
<dbReference type="GO" id="GO:0005737">
    <property type="term" value="C:cytoplasm"/>
    <property type="evidence" value="ECO:0007669"/>
    <property type="project" value="UniProtKB-SubCell"/>
</dbReference>
<dbReference type="Pfam" id="PF00397">
    <property type="entry name" value="WW"/>
    <property type="match status" value="1"/>
</dbReference>
<keyword evidence="2" id="KW-0963">Cytoplasm</keyword>
<evidence type="ECO:0000256" key="2">
    <source>
        <dbReference type="ARBA" id="ARBA00022490"/>
    </source>
</evidence>
<evidence type="ECO:0000313" key="6">
    <source>
        <dbReference type="Proteomes" id="UP001454036"/>
    </source>
</evidence>
<dbReference type="InterPro" id="IPR036020">
    <property type="entry name" value="WW_dom_sf"/>
</dbReference>
<accession>A0AAV3QL98</accession>
<keyword evidence="6" id="KW-1185">Reference proteome</keyword>
<dbReference type="CDD" id="cd00201">
    <property type="entry name" value="WW"/>
    <property type="match status" value="1"/>
</dbReference>
<sequence>MEFFPELSLAPATSEDDLNLPMKRKSAFMIQNSVDLQSKEPLPLDWEQCLDLESGRVYYLNRKTLRRTWEWPEDRKLDLELNISSYSRDQRSQQDDVHKKQRSSLSYSSTSPKSSMIALACSNCHLLVILSQSSPTCPNCKYVHSLQPPQHKITTTTTSWSTNHSNTATFFDKLSL</sequence>
<dbReference type="PANTHER" id="PTHR14791:SF39">
    <property type="entry name" value="OS12G0233100 PROTEIN"/>
    <property type="match status" value="1"/>
</dbReference>
<feature type="domain" description="WW" evidence="4">
    <location>
        <begin position="40"/>
        <end position="74"/>
    </location>
</feature>
<comment type="caution">
    <text evidence="5">The sequence shown here is derived from an EMBL/GenBank/DDBJ whole genome shotgun (WGS) entry which is preliminary data.</text>
</comment>
<proteinExistence type="predicted"/>
<evidence type="ECO:0000256" key="3">
    <source>
        <dbReference type="SAM" id="MobiDB-lite"/>
    </source>
</evidence>
<dbReference type="Gene3D" id="2.20.70.10">
    <property type="match status" value="1"/>
</dbReference>